<evidence type="ECO:0000313" key="1">
    <source>
        <dbReference type="EMBL" id="RFZ84669.1"/>
    </source>
</evidence>
<comment type="caution">
    <text evidence="1">The sequence shown here is derived from an EMBL/GenBank/DDBJ whole genome shotgun (WGS) entry which is preliminary data.</text>
</comment>
<accession>A0A3E2NUM5</accession>
<protein>
    <submittedName>
        <fullName evidence="1">Uncharacterized protein</fullName>
    </submittedName>
</protein>
<keyword evidence="2" id="KW-1185">Reference proteome</keyword>
<gene>
    <name evidence="1" type="ORF">DYU05_03410</name>
</gene>
<proteinExistence type="predicted"/>
<dbReference type="RefSeq" id="WP_117381571.1">
    <property type="nucleotide sequence ID" value="NZ_QWDE01000001.1"/>
</dbReference>
<organism evidence="1 2">
    <name type="scientific">Mucilaginibacter terrenus</name>
    <dbReference type="NCBI Taxonomy" id="2482727"/>
    <lineage>
        <taxon>Bacteria</taxon>
        <taxon>Pseudomonadati</taxon>
        <taxon>Bacteroidota</taxon>
        <taxon>Sphingobacteriia</taxon>
        <taxon>Sphingobacteriales</taxon>
        <taxon>Sphingobacteriaceae</taxon>
        <taxon>Mucilaginibacter</taxon>
    </lineage>
</organism>
<dbReference type="EMBL" id="QWDE01000001">
    <property type="protein sequence ID" value="RFZ84669.1"/>
    <property type="molecule type" value="Genomic_DNA"/>
</dbReference>
<evidence type="ECO:0000313" key="2">
    <source>
        <dbReference type="Proteomes" id="UP000260823"/>
    </source>
</evidence>
<dbReference type="Proteomes" id="UP000260823">
    <property type="component" value="Unassembled WGS sequence"/>
</dbReference>
<sequence length="256" mass="28707">MKKLYFPALFILMLCCSSCVDIEERYDFNKDGSCNVVYGVDMSRAVSVLTNLLSDSVRETPQFSLVKDTTINFYNALPDSIANKMNAEEIKLAQGSDLAVKMNLKNNVMKVNLTHKASTTAELQYYLQHISSLPINSPAFTVVNGSSKINNALDAGQRFTAGQDYYVYEISDNKFYRSVDKTKFNLFLKKVGSKLSVAKAMLIDMPCKVVLRFARPVKKINNSKAMLSADRRTVTLVTSMDEVMKNPSLMNLKIDL</sequence>
<reference evidence="1 2" key="1">
    <citation type="submission" date="2018-08" db="EMBL/GenBank/DDBJ databases">
        <title>Mucilaginibacter terrae sp. nov., isolated from manganese diggings.</title>
        <authorList>
            <person name="Huang Y."/>
            <person name="Zhou Z."/>
        </authorList>
    </citation>
    <scope>NUCLEOTIDE SEQUENCE [LARGE SCALE GENOMIC DNA]</scope>
    <source>
        <strain evidence="1 2">ZH6</strain>
    </source>
</reference>
<name>A0A3E2NUM5_9SPHI</name>
<dbReference type="AlphaFoldDB" id="A0A3E2NUM5"/>
<dbReference type="OrthoDB" id="978531at2"/>